<accession>A0ACC3DIK4</accession>
<keyword evidence="2" id="KW-1185">Reference proteome</keyword>
<reference evidence="1" key="1">
    <citation type="submission" date="2024-09" db="EMBL/GenBank/DDBJ databases">
        <title>Black Yeasts Isolated from many extreme environments.</title>
        <authorList>
            <person name="Coleine C."/>
            <person name="Stajich J.E."/>
            <person name="Selbmann L."/>
        </authorList>
    </citation>
    <scope>NUCLEOTIDE SEQUENCE</scope>
    <source>
        <strain evidence="1">CCFEE 5737</strain>
    </source>
</reference>
<protein>
    <submittedName>
        <fullName evidence="1">Uncharacterized protein</fullName>
    </submittedName>
</protein>
<name>A0ACC3DIK4_9PEZI</name>
<evidence type="ECO:0000313" key="1">
    <source>
        <dbReference type="EMBL" id="KAK3076377.1"/>
    </source>
</evidence>
<feature type="non-terminal residue" evidence="1">
    <location>
        <position position="57"/>
    </location>
</feature>
<dbReference type="Proteomes" id="UP001186974">
    <property type="component" value="Unassembled WGS sequence"/>
</dbReference>
<dbReference type="EMBL" id="JAWDJW010004039">
    <property type="protein sequence ID" value="KAK3076377.1"/>
    <property type="molecule type" value="Genomic_DNA"/>
</dbReference>
<organism evidence="1 2">
    <name type="scientific">Coniosporium uncinatum</name>
    <dbReference type="NCBI Taxonomy" id="93489"/>
    <lineage>
        <taxon>Eukaryota</taxon>
        <taxon>Fungi</taxon>
        <taxon>Dikarya</taxon>
        <taxon>Ascomycota</taxon>
        <taxon>Pezizomycotina</taxon>
        <taxon>Dothideomycetes</taxon>
        <taxon>Dothideomycetes incertae sedis</taxon>
        <taxon>Coniosporium</taxon>
    </lineage>
</organism>
<sequence>MTKPRNVQFNHRGGTGSRGRRASTQSETSSEPGSPVTNGSLQKSESIQEQPEKPELS</sequence>
<gene>
    <name evidence="1" type="ORF">LTS18_013184</name>
</gene>
<proteinExistence type="predicted"/>
<evidence type="ECO:0000313" key="2">
    <source>
        <dbReference type="Proteomes" id="UP001186974"/>
    </source>
</evidence>
<comment type="caution">
    <text evidence="1">The sequence shown here is derived from an EMBL/GenBank/DDBJ whole genome shotgun (WGS) entry which is preliminary data.</text>
</comment>